<evidence type="ECO:0000256" key="8">
    <source>
        <dbReference type="RuleBase" id="RU361161"/>
    </source>
</evidence>
<dbReference type="InterPro" id="IPR026891">
    <property type="entry name" value="Fn3-like"/>
</dbReference>
<dbReference type="FunFam" id="2.60.40.10:FF:000495">
    <property type="entry name" value="Periplasmic beta-glucosidase"/>
    <property type="match status" value="1"/>
</dbReference>
<reference evidence="10 13" key="2">
    <citation type="submission" date="2020-08" db="EMBL/GenBank/DDBJ databases">
        <title>Genomic Encyclopedia of Type Strains, Phase III (KMG-III): the genomes of soil and plant-associated and newly described type strains.</title>
        <authorList>
            <person name="Whitman W."/>
        </authorList>
    </citation>
    <scope>NUCLEOTIDE SEQUENCE [LARGE SCALE GENOMIC DNA]</scope>
    <source>
        <strain evidence="10 13">CECT 4113</strain>
    </source>
</reference>
<dbReference type="EMBL" id="JACHXH010000034">
    <property type="protein sequence ID" value="MBB3138584.1"/>
    <property type="molecule type" value="Genomic_DNA"/>
</dbReference>
<evidence type="ECO:0000256" key="3">
    <source>
        <dbReference type="ARBA" id="ARBA00023277"/>
    </source>
</evidence>
<reference evidence="11 12" key="1">
    <citation type="submission" date="2018-11" db="EMBL/GenBank/DDBJ databases">
        <authorList>
            <person name="Huo Y."/>
        </authorList>
    </citation>
    <scope>NUCLEOTIDE SEQUENCE [LARGE SCALE GENOMIC DNA]</scope>
    <source>
        <strain evidence="11 12">DSM 30132</strain>
    </source>
</reference>
<dbReference type="PROSITE" id="PS00775">
    <property type="entry name" value="GLYCOSYL_HYDROL_F3"/>
    <property type="match status" value="1"/>
</dbReference>
<dbReference type="PANTHER" id="PTHR42715">
    <property type="entry name" value="BETA-GLUCOSIDASE"/>
    <property type="match status" value="1"/>
</dbReference>
<keyword evidence="4 8" id="KW-0326">Glycosidase</keyword>
<comment type="caution">
    <text evidence="11">The sequence shown here is derived from an EMBL/GenBank/DDBJ whole genome shotgun (WGS) entry which is preliminary data.</text>
</comment>
<dbReference type="Gene3D" id="3.40.50.1700">
    <property type="entry name" value="Glycoside hydrolase family 3 C-terminal domain"/>
    <property type="match status" value="1"/>
</dbReference>
<dbReference type="AlphaFoldDB" id="A0A3R9A8R9"/>
<evidence type="ECO:0000313" key="12">
    <source>
        <dbReference type="Proteomes" id="UP000277279"/>
    </source>
</evidence>
<evidence type="ECO:0000313" key="13">
    <source>
        <dbReference type="Proteomes" id="UP000518315"/>
    </source>
</evidence>
<dbReference type="InterPro" id="IPR050288">
    <property type="entry name" value="Cellulose_deg_GH3"/>
</dbReference>
<evidence type="ECO:0000256" key="1">
    <source>
        <dbReference type="ARBA" id="ARBA00005336"/>
    </source>
</evidence>
<dbReference type="SUPFAM" id="SSF51445">
    <property type="entry name" value="(Trans)glycosidases"/>
    <property type="match status" value="1"/>
</dbReference>
<dbReference type="PANTHER" id="PTHR42715:SF10">
    <property type="entry name" value="BETA-GLUCOSIDASE"/>
    <property type="match status" value="1"/>
</dbReference>
<dbReference type="EMBL" id="RJJT01000031">
    <property type="protein sequence ID" value="RSB62430.1"/>
    <property type="molecule type" value="Genomic_DNA"/>
</dbReference>
<gene>
    <name evidence="11" type="ORF">EFD55_29795</name>
    <name evidence="10" type="ORF">FHS26_006362</name>
</gene>
<dbReference type="GO" id="GO:0008422">
    <property type="term" value="F:beta-glucosidase activity"/>
    <property type="evidence" value="ECO:0007669"/>
    <property type="project" value="UniProtKB-ARBA"/>
</dbReference>
<dbReference type="RefSeq" id="WP_125850204.1">
    <property type="nucleotide sequence ID" value="NZ_JACHXH010000034.1"/>
</dbReference>
<proteinExistence type="inferred from homology"/>
<evidence type="ECO:0000256" key="5">
    <source>
        <dbReference type="ARBA" id="ARBA00031448"/>
    </source>
</evidence>
<dbReference type="InterPro" id="IPR013783">
    <property type="entry name" value="Ig-like_fold"/>
</dbReference>
<dbReference type="OrthoDB" id="9781691at2"/>
<keyword evidence="3" id="KW-0119">Carbohydrate metabolism</keyword>
<dbReference type="GO" id="GO:0005975">
    <property type="term" value="P:carbohydrate metabolic process"/>
    <property type="evidence" value="ECO:0007669"/>
    <property type="project" value="InterPro"/>
</dbReference>
<keyword evidence="2 8" id="KW-0378">Hydrolase</keyword>
<feature type="domain" description="Fibronectin type III-like" evidence="9">
    <location>
        <begin position="614"/>
        <end position="684"/>
    </location>
</feature>
<dbReference type="InterPro" id="IPR017853">
    <property type="entry name" value="GH"/>
</dbReference>
<evidence type="ECO:0000313" key="11">
    <source>
        <dbReference type="EMBL" id="RSB62430.1"/>
    </source>
</evidence>
<dbReference type="InterPro" id="IPR019800">
    <property type="entry name" value="Glyco_hydro_3_AS"/>
</dbReference>
<evidence type="ECO:0000256" key="2">
    <source>
        <dbReference type="ARBA" id="ARBA00022801"/>
    </source>
</evidence>
<dbReference type="SMART" id="SM01217">
    <property type="entry name" value="Fn3_like"/>
    <property type="match status" value="1"/>
</dbReference>
<evidence type="ECO:0000256" key="6">
    <source>
        <dbReference type="ARBA" id="ARBA00032194"/>
    </source>
</evidence>
<dbReference type="PRINTS" id="PR00133">
    <property type="entry name" value="GLHYDRLASE3"/>
</dbReference>
<keyword evidence="13" id="KW-1185">Reference proteome</keyword>
<dbReference type="Pfam" id="PF00933">
    <property type="entry name" value="Glyco_hydro_3"/>
    <property type="match status" value="1"/>
</dbReference>
<name>A0A3R9A8R9_9HYPH</name>
<dbReference type="Proteomes" id="UP000518315">
    <property type="component" value="Unassembled WGS sequence"/>
</dbReference>
<sequence length="787" mass="84381">MFQPNEDEIQSLVGQMTVAEKVDLLSGRGLWKTASIQRLGIPSIVMTDGAHGVRYSTTQIDAGDNDEDSLQAFLAVVGQQADASGGMFGTTRPATCFPNGNLLGCSWDVDLAYRMGEALAAECQDFGVHLLLGPGINIRRTPLAGRAYEYYSEDPLISGDIAAAVISGLQDNGVGASLKHFACNNSEIERTTTSSDVNERALREIYLAGFERVIGKSAPWTVMSAYNRLNGIQAAEHHWLLSTVLREEWGYDGLVVSDWHAIKDRGAALAAGTDLDMPESQPRKARLRAAIEAGDLAPEVVDAACGRVLALVRKCKMHERRGAPADLDAHHALSREIAAESIVLLRNDGKTLPLDPERLRELLIVGDGAVIPVIQGSGSATTNPYRVDSPFVQIAARAGDRFNVRHLPFSSAAQVGLSASIKAIVQATSGADVVVVFAENEKSRHGEGNDRDTLKLAASHDALITALAAAGRKLVVVLSMPDTVEMPWIGDVDAVLASFYAGQGGGEALARILFGEQNPCGKLSVSMPARMQDIPGWHTYPGEHGRHVYSEGVFVGYRFYDLKAIAPAFPFGHGLSYTTFAYETIEVDKGEIGADAGCTVRVTVSNSGSVAGKEVVQLYVRPLAPGLKRPIRELKSFAKLDLQPGEARTVSFTLTQRDFRYFDTSRSAWVLDAEAFVVEAAASSRDIRLSATLSCRPESSALPVLSPNSPTALVFAHPKAETALVDFFFAALSISSAEATALVAKTKGSFLGFYDTLSWYVGDSVKESDIAGVFARLNDHHGEAPSS</sequence>
<dbReference type="Gene3D" id="3.20.20.300">
    <property type="entry name" value="Glycoside hydrolase, family 3, N-terminal domain"/>
    <property type="match status" value="1"/>
</dbReference>
<evidence type="ECO:0000256" key="7">
    <source>
        <dbReference type="ARBA" id="ARBA00032594"/>
    </source>
</evidence>
<comment type="similarity">
    <text evidence="1 8">Belongs to the glycosyl hydrolase 3 family.</text>
</comment>
<organism evidence="11 12">
    <name type="scientific">Rhizobium pisi</name>
    <dbReference type="NCBI Taxonomy" id="574561"/>
    <lineage>
        <taxon>Bacteria</taxon>
        <taxon>Pseudomonadati</taxon>
        <taxon>Pseudomonadota</taxon>
        <taxon>Alphaproteobacteria</taxon>
        <taxon>Hyphomicrobiales</taxon>
        <taxon>Rhizobiaceae</taxon>
        <taxon>Rhizobium/Agrobacterium group</taxon>
        <taxon>Rhizobium</taxon>
    </lineage>
</organism>
<evidence type="ECO:0000313" key="10">
    <source>
        <dbReference type="EMBL" id="MBB3138584.1"/>
    </source>
</evidence>
<dbReference type="Pfam" id="PF14310">
    <property type="entry name" value="Fn3-like"/>
    <property type="match status" value="1"/>
</dbReference>
<dbReference type="SUPFAM" id="SSF52279">
    <property type="entry name" value="Beta-D-glucan exohydrolase, C-terminal domain"/>
    <property type="match status" value="1"/>
</dbReference>
<dbReference type="InterPro" id="IPR002772">
    <property type="entry name" value="Glyco_hydro_3_C"/>
</dbReference>
<dbReference type="Gene3D" id="2.60.40.10">
    <property type="entry name" value="Immunoglobulins"/>
    <property type="match status" value="1"/>
</dbReference>
<evidence type="ECO:0000256" key="4">
    <source>
        <dbReference type="ARBA" id="ARBA00023295"/>
    </source>
</evidence>
<accession>A0A3R9A8R9</accession>
<protein>
    <recommendedName>
        <fullName evidence="7">Beta-D-glucoside glucohydrolase</fullName>
    </recommendedName>
    <alternativeName>
        <fullName evidence="5">Cellobiase</fullName>
    </alternativeName>
    <alternativeName>
        <fullName evidence="6">Gentiobiase</fullName>
    </alternativeName>
</protein>
<dbReference type="Proteomes" id="UP000277279">
    <property type="component" value="Unassembled WGS sequence"/>
</dbReference>
<evidence type="ECO:0000259" key="9">
    <source>
        <dbReference type="SMART" id="SM01217"/>
    </source>
</evidence>
<dbReference type="InterPro" id="IPR036881">
    <property type="entry name" value="Glyco_hydro_3_C_sf"/>
</dbReference>
<dbReference type="Pfam" id="PF01915">
    <property type="entry name" value="Glyco_hydro_3_C"/>
    <property type="match status" value="1"/>
</dbReference>
<dbReference type="InterPro" id="IPR001764">
    <property type="entry name" value="Glyco_hydro_3_N"/>
</dbReference>
<dbReference type="InterPro" id="IPR036962">
    <property type="entry name" value="Glyco_hydro_3_N_sf"/>
</dbReference>